<dbReference type="PANTHER" id="PTHR44846:SF1">
    <property type="entry name" value="MANNOSYL-D-GLYCERATE TRANSPORT_METABOLISM SYSTEM REPRESSOR MNGR-RELATED"/>
    <property type="match status" value="1"/>
</dbReference>
<evidence type="ECO:0000313" key="5">
    <source>
        <dbReference type="EMBL" id="PVA05360.1"/>
    </source>
</evidence>
<proteinExistence type="predicted"/>
<dbReference type="AlphaFoldDB" id="A0A2T7FT61"/>
<dbReference type="Gene3D" id="1.10.10.10">
    <property type="entry name" value="Winged helix-like DNA-binding domain superfamily/Winged helix DNA-binding domain"/>
    <property type="match status" value="1"/>
</dbReference>
<evidence type="ECO:0000313" key="6">
    <source>
        <dbReference type="Proteomes" id="UP000244817"/>
    </source>
</evidence>
<dbReference type="SUPFAM" id="SSF64288">
    <property type="entry name" value="Chorismate lyase-like"/>
    <property type="match status" value="1"/>
</dbReference>
<keyword evidence="6" id="KW-1185">Reference proteome</keyword>
<keyword evidence="3" id="KW-0804">Transcription</keyword>
<evidence type="ECO:0000256" key="3">
    <source>
        <dbReference type="ARBA" id="ARBA00023163"/>
    </source>
</evidence>
<dbReference type="Pfam" id="PF07702">
    <property type="entry name" value="UTRA"/>
    <property type="match status" value="1"/>
</dbReference>
<keyword evidence="2" id="KW-0238">DNA-binding</keyword>
<evidence type="ECO:0000256" key="2">
    <source>
        <dbReference type="ARBA" id="ARBA00023125"/>
    </source>
</evidence>
<name>A0A2T7FT61_9RHOB</name>
<dbReference type="GO" id="GO:0045892">
    <property type="term" value="P:negative regulation of DNA-templated transcription"/>
    <property type="evidence" value="ECO:0007669"/>
    <property type="project" value="TreeGrafter"/>
</dbReference>
<reference evidence="5 6" key="1">
    <citation type="submission" date="2018-04" db="EMBL/GenBank/DDBJ databases">
        <title>Pelagivirga bohaiensis gen. nov., sp. nov., a bacterium isolated from the Bohai Sea.</title>
        <authorList>
            <person name="Ji X."/>
        </authorList>
    </citation>
    <scope>NUCLEOTIDE SEQUENCE [LARGE SCALE GENOMIC DNA]</scope>
    <source>
        <strain evidence="5 6">BH-SD16</strain>
    </source>
</reference>
<dbReference type="CDD" id="cd07377">
    <property type="entry name" value="WHTH_GntR"/>
    <property type="match status" value="1"/>
</dbReference>
<dbReference type="InterPro" id="IPR011663">
    <property type="entry name" value="UTRA"/>
</dbReference>
<comment type="caution">
    <text evidence="5">The sequence shown here is derived from an EMBL/GenBank/DDBJ whole genome shotgun (WGS) entry which is preliminary data.</text>
</comment>
<organism evidence="5 6">
    <name type="scientific">Thalassorhabdomicrobium marinisediminis</name>
    <dbReference type="NCBI Taxonomy" id="2170577"/>
    <lineage>
        <taxon>Bacteria</taxon>
        <taxon>Pseudomonadati</taxon>
        <taxon>Pseudomonadota</taxon>
        <taxon>Alphaproteobacteria</taxon>
        <taxon>Rhodobacterales</taxon>
        <taxon>Paracoccaceae</taxon>
        <taxon>Thalassorhabdomicrobium</taxon>
    </lineage>
</organism>
<dbReference type="RefSeq" id="WP_108642008.1">
    <property type="nucleotide sequence ID" value="NZ_QCYG01000011.1"/>
</dbReference>
<sequence>MTLATLHDEVREAILREIAAGTFKPNDKILSEREICELHGVSRTTARRAIYDLVNDGVLYTVSGKGTFVAERPLRQELRLLVGFTEDLRSQGQDVRTRVLALERVEANEDIALALGMRVQAPVTKLSRLRLLGDRPLAIQTSYLPEHRCPGLLHYDFAERSLFDTLRRDFNLTLVGGTTTIRAALANPAEAELLKLVPPASVLRTEQCTNLDSGEVIELCLSSFHGEKFELSSATGPQNGAQFTTVYSGERKH</sequence>
<dbReference type="Proteomes" id="UP000244817">
    <property type="component" value="Unassembled WGS sequence"/>
</dbReference>
<gene>
    <name evidence="5" type="ORF">DC363_15185</name>
</gene>
<evidence type="ECO:0000256" key="1">
    <source>
        <dbReference type="ARBA" id="ARBA00023015"/>
    </source>
</evidence>
<dbReference type="InterPro" id="IPR036388">
    <property type="entry name" value="WH-like_DNA-bd_sf"/>
</dbReference>
<dbReference type="PRINTS" id="PR00035">
    <property type="entry name" value="HTHGNTR"/>
</dbReference>
<dbReference type="SMART" id="SM00345">
    <property type="entry name" value="HTH_GNTR"/>
    <property type="match status" value="1"/>
</dbReference>
<dbReference type="EMBL" id="QCYG01000011">
    <property type="protein sequence ID" value="PVA05360.1"/>
    <property type="molecule type" value="Genomic_DNA"/>
</dbReference>
<dbReference type="SUPFAM" id="SSF46785">
    <property type="entry name" value="Winged helix' DNA-binding domain"/>
    <property type="match status" value="1"/>
</dbReference>
<dbReference type="PROSITE" id="PS50949">
    <property type="entry name" value="HTH_GNTR"/>
    <property type="match status" value="1"/>
</dbReference>
<dbReference type="Gene3D" id="3.40.1410.10">
    <property type="entry name" value="Chorismate lyase-like"/>
    <property type="match status" value="1"/>
</dbReference>
<dbReference type="GO" id="GO:0003700">
    <property type="term" value="F:DNA-binding transcription factor activity"/>
    <property type="evidence" value="ECO:0007669"/>
    <property type="project" value="InterPro"/>
</dbReference>
<dbReference type="InterPro" id="IPR036390">
    <property type="entry name" value="WH_DNA-bd_sf"/>
</dbReference>
<evidence type="ECO:0000259" key="4">
    <source>
        <dbReference type="PROSITE" id="PS50949"/>
    </source>
</evidence>
<dbReference type="InterPro" id="IPR000524">
    <property type="entry name" value="Tscrpt_reg_HTH_GntR"/>
</dbReference>
<dbReference type="PANTHER" id="PTHR44846">
    <property type="entry name" value="MANNOSYL-D-GLYCERATE TRANSPORT/METABOLISM SYSTEM REPRESSOR MNGR-RELATED"/>
    <property type="match status" value="1"/>
</dbReference>
<keyword evidence="1" id="KW-0805">Transcription regulation</keyword>
<feature type="domain" description="HTH gntR-type" evidence="4">
    <location>
        <begin position="4"/>
        <end position="72"/>
    </location>
</feature>
<protein>
    <recommendedName>
        <fullName evidence="4">HTH gntR-type domain-containing protein</fullName>
    </recommendedName>
</protein>
<dbReference type="OrthoDB" id="9808698at2"/>
<dbReference type="InterPro" id="IPR028978">
    <property type="entry name" value="Chorismate_lyase_/UTRA_dom_sf"/>
</dbReference>
<dbReference type="SMART" id="SM00866">
    <property type="entry name" value="UTRA"/>
    <property type="match status" value="1"/>
</dbReference>
<dbReference type="GO" id="GO:0003677">
    <property type="term" value="F:DNA binding"/>
    <property type="evidence" value="ECO:0007669"/>
    <property type="project" value="UniProtKB-KW"/>
</dbReference>
<accession>A0A2T7FT61</accession>
<dbReference type="Pfam" id="PF00392">
    <property type="entry name" value="GntR"/>
    <property type="match status" value="1"/>
</dbReference>
<dbReference type="InterPro" id="IPR050679">
    <property type="entry name" value="Bact_HTH_transcr_reg"/>
</dbReference>